<dbReference type="PROSITE" id="PS50801">
    <property type="entry name" value="STAS"/>
    <property type="match status" value="1"/>
</dbReference>
<dbReference type="InterPro" id="IPR002645">
    <property type="entry name" value="STAS_dom"/>
</dbReference>
<evidence type="ECO:0000313" key="5">
    <source>
        <dbReference type="Proteomes" id="UP000697330"/>
    </source>
</evidence>
<dbReference type="NCBIfam" id="TIGR00377">
    <property type="entry name" value="ant_ant_sig"/>
    <property type="match status" value="1"/>
</dbReference>
<proteinExistence type="inferred from homology"/>
<dbReference type="EMBL" id="DYWQ01000090">
    <property type="protein sequence ID" value="HJF45316.1"/>
    <property type="molecule type" value="Genomic_DNA"/>
</dbReference>
<evidence type="ECO:0000256" key="1">
    <source>
        <dbReference type="ARBA" id="ARBA00009013"/>
    </source>
</evidence>
<dbReference type="GO" id="GO:0043856">
    <property type="term" value="F:anti-sigma factor antagonist activity"/>
    <property type="evidence" value="ECO:0007669"/>
    <property type="project" value="InterPro"/>
</dbReference>
<protein>
    <recommendedName>
        <fullName evidence="2">Anti-sigma factor antagonist</fullName>
    </recommendedName>
</protein>
<name>A0A921GG17_9ACTN</name>
<gene>
    <name evidence="4" type="ORF">K8U72_05970</name>
</gene>
<dbReference type="Proteomes" id="UP000697330">
    <property type="component" value="Unassembled WGS sequence"/>
</dbReference>
<reference evidence="4" key="2">
    <citation type="submission" date="2021-09" db="EMBL/GenBank/DDBJ databases">
        <authorList>
            <person name="Gilroy R."/>
        </authorList>
    </citation>
    <scope>NUCLEOTIDE SEQUENCE</scope>
    <source>
        <strain evidence="4">CHK124-7917</strain>
    </source>
</reference>
<dbReference type="PANTHER" id="PTHR33495:SF2">
    <property type="entry name" value="ANTI-SIGMA FACTOR ANTAGONIST TM_1081-RELATED"/>
    <property type="match status" value="1"/>
</dbReference>
<sequence>MSLSITVTNDVRDGVEESVVLVDGEVDVSNADQLRDAIDARLEAGTTRVVVDLSDVPYIDSTGIGVLVGAAHRAGEKNVRLEVARPQRNVARVLGLLGVGADLNIRES</sequence>
<dbReference type="Gene3D" id="3.30.750.24">
    <property type="entry name" value="STAS domain"/>
    <property type="match status" value="1"/>
</dbReference>
<evidence type="ECO:0000256" key="2">
    <source>
        <dbReference type="RuleBase" id="RU003749"/>
    </source>
</evidence>
<reference evidence="4" key="1">
    <citation type="journal article" date="2021" name="PeerJ">
        <title>Extensive microbial diversity within the chicken gut microbiome revealed by metagenomics and culture.</title>
        <authorList>
            <person name="Gilroy R."/>
            <person name="Ravi A."/>
            <person name="Getino M."/>
            <person name="Pursley I."/>
            <person name="Horton D.L."/>
            <person name="Alikhan N.F."/>
            <person name="Baker D."/>
            <person name="Gharbi K."/>
            <person name="Hall N."/>
            <person name="Watson M."/>
            <person name="Adriaenssens E.M."/>
            <person name="Foster-Nyarko E."/>
            <person name="Jarju S."/>
            <person name="Secka A."/>
            <person name="Antonio M."/>
            <person name="Oren A."/>
            <person name="Chaudhuri R.R."/>
            <person name="La Ragione R."/>
            <person name="Hildebrand F."/>
            <person name="Pallen M.J."/>
        </authorList>
    </citation>
    <scope>NUCLEOTIDE SEQUENCE</scope>
    <source>
        <strain evidence="4">CHK124-7917</strain>
    </source>
</reference>
<dbReference type="SUPFAM" id="SSF52091">
    <property type="entry name" value="SpoIIaa-like"/>
    <property type="match status" value="1"/>
</dbReference>
<dbReference type="InterPro" id="IPR003658">
    <property type="entry name" value="Anti-sigma_ant"/>
</dbReference>
<dbReference type="RefSeq" id="WP_274959109.1">
    <property type="nucleotide sequence ID" value="NZ_CAUWLO010000013.1"/>
</dbReference>
<organism evidence="4 5">
    <name type="scientific">Thermophilibacter provencensis</name>
    <dbReference type="NCBI Taxonomy" id="1852386"/>
    <lineage>
        <taxon>Bacteria</taxon>
        <taxon>Bacillati</taxon>
        <taxon>Actinomycetota</taxon>
        <taxon>Coriobacteriia</taxon>
        <taxon>Coriobacteriales</taxon>
        <taxon>Atopobiaceae</taxon>
        <taxon>Thermophilibacter</taxon>
    </lineage>
</organism>
<evidence type="ECO:0000259" key="3">
    <source>
        <dbReference type="PROSITE" id="PS50801"/>
    </source>
</evidence>
<dbReference type="Pfam" id="PF01740">
    <property type="entry name" value="STAS"/>
    <property type="match status" value="1"/>
</dbReference>
<accession>A0A921GG17</accession>
<dbReference type="AlphaFoldDB" id="A0A921GG17"/>
<dbReference type="InterPro" id="IPR036513">
    <property type="entry name" value="STAS_dom_sf"/>
</dbReference>
<dbReference type="CDD" id="cd07043">
    <property type="entry name" value="STAS_anti-anti-sigma_factors"/>
    <property type="match status" value="1"/>
</dbReference>
<feature type="domain" description="STAS" evidence="3">
    <location>
        <begin position="19"/>
        <end position="108"/>
    </location>
</feature>
<dbReference type="PANTHER" id="PTHR33495">
    <property type="entry name" value="ANTI-SIGMA FACTOR ANTAGONIST TM_1081-RELATED-RELATED"/>
    <property type="match status" value="1"/>
</dbReference>
<comment type="caution">
    <text evidence="4">The sequence shown here is derived from an EMBL/GenBank/DDBJ whole genome shotgun (WGS) entry which is preliminary data.</text>
</comment>
<evidence type="ECO:0000313" key="4">
    <source>
        <dbReference type="EMBL" id="HJF45316.1"/>
    </source>
</evidence>
<comment type="similarity">
    <text evidence="1 2">Belongs to the anti-sigma-factor antagonist family.</text>
</comment>